<evidence type="ECO:0000313" key="1">
    <source>
        <dbReference type="EMBL" id="HAS6680303.1"/>
    </source>
</evidence>
<name>A0A8H9MYL7_VIBPH</name>
<dbReference type="EMBL" id="DACQKT010000038">
    <property type="protein sequence ID" value="HAS6680303.1"/>
    <property type="molecule type" value="Genomic_DNA"/>
</dbReference>
<comment type="caution">
    <text evidence="1">The sequence shown here is derived from an EMBL/GenBank/DDBJ whole genome shotgun (WGS) entry which is preliminary data.</text>
</comment>
<dbReference type="AlphaFoldDB" id="A0A8H9MYL7"/>
<dbReference type="Proteomes" id="UP000856022">
    <property type="component" value="Unassembled WGS sequence"/>
</dbReference>
<reference evidence="1" key="1">
    <citation type="journal article" date="2018" name="Genome Biol.">
        <title>SKESA: strategic k-mer extension for scrupulous assemblies.</title>
        <authorList>
            <person name="Souvorov A."/>
            <person name="Agarwala R."/>
            <person name="Lipman D.J."/>
        </authorList>
    </citation>
    <scope>NUCLEOTIDE SEQUENCE</scope>
    <source>
        <strain evidence="1">1930</strain>
    </source>
</reference>
<sequence length="66" mass="7816">MNIEKEILEFLNNNLKKHCSYQIGMRFTRYECKNNIFSFSYEGSDNKQVFSDVINKTFNLSLLPVT</sequence>
<reference evidence="1" key="2">
    <citation type="submission" date="2019-12" db="EMBL/GenBank/DDBJ databases">
        <authorList>
            <consortium name="NCBI Pathogen Detection Project"/>
        </authorList>
    </citation>
    <scope>NUCLEOTIDE SEQUENCE</scope>
    <source>
        <strain evidence="1">1930</strain>
    </source>
</reference>
<accession>A0A8H9MYL7</accession>
<organism evidence="1">
    <name type="scientific">Vibrio parahaemolyticus</name>
    <dbReference type="NCBI Taxonomy" id="670"/>
    <lineage>
        <taxon>Bacteria</taxon>
        <taxon>Pseudomonadati</taxon>
        <taxon>Pseudomonadota</taxon>
        <taxon>Gammaproteobacteria</taxon>
        <taxon>Vibrionales</taxon>
        <taxon>Vibrionaceae</taxon>
        <taxon>Vibrio</taxon>
    </lineage>
</organism>
<gene>
    <name evidence="1" type="ORF">I7278_26405</name>
</gene>
<protein>
    <submittedName>
        <fullName evidence="1">Uncharacterized protein</fullName>
    </submittedName>
</protein>
<dbReference type="RefSeq" id="WP_023622820.1">
    <property type="nucleotide sequence ID" value="NZ_CP068646.1"/>
</dbReference>
<proteinExistence type="predicted"/>